<dbReference type="OrthoDB" id="1910737at2759"/>
<dbReference type="InterPro" id="IPR045290">
    <property type="entry name" value="MOC1-like"/>
</dbReference>
<protein>
    <submittedName>
        <fullName evidence="2">Uncharacterized protein</fullName>
    </submittedName>
</protein>
<dbReference type="CDD" id="cd22992">
    <property type="entry name" value="MOC1"/>
    <property type="match status" value="1"/>
</dbReference>
<dbReference type="PANTHER" id="PTHR36015">
    <property type="entry name" value="HOLLIDAY JUNCTION RESOLVASE MOC1, CHLOROPLASTIC-RELATED"/>
    <property type="match status" value="1"/>
</dbReference>
<dbReference type="EMBL" id="CM031821">
    <property type="protein sequence ID" value="KAG6632288.1"/>
    <property type="molecule type" value="Genomic_DNA"/>
</dbReference>
<gene>
    <name evidence="2" type="ORF">CIPAW_13G148600</name>
</gene>
<keyword evidence="3" id="KW-1185">Reference proteome</keyword>
<evidence type="ECO:0000313" key="2">
    <source>
        <dbReference type="EMBL" id="KAG6632288.1"/>
    </source>
</evidence>
<dbReference type="GO" id="GO:0008821">
    <property type="term" value="F:crossover junction DNA endonuclease activity"/>
    <property type="evidence" value="ECO:0007669"/>
    <property type="project" value="InterPro"/>
</dbReference>
<organism evidence="2 3">
    <name type="scientific">Carya illinoinensis</name>
    <name type="common">Pecan</name>
    <dbReference type="NCBI Taxonomy" id="32201"/>
    <lineage>
        <taxon>Eukaryota</taxon>
        <taxon>Viridiplantae</taxon>
        <taxon>Streptophyta</taxon>
        <taxon>Embryophyta</taxon>
        <taxon>Tracheophyta</taxon>
        <taxon>Spermatophyta</taxon>
        <taxon>Magnoliopsida</taxon>
        <taxon>eudicotyledons</taxon>
        <taxon>Gunneridae</taxon>
        <taxon>Pentapetalae</taxon>
        <taxon>rosids</taxon>
        <taxon>fabids</taxon>
        <taxon>Fagales</taxon>
        <taxon>Juglandaceae</taxon>
        <taxon>Carya</taxon>
    </lineage>
</organism>
<accession>A0A8T1NQM5</accession>
<keyword evidence="1" id="KW-1133">Transmembrane helix</keyword>
<keyword evidence="1" id="KW-0472">Membrane</keyword>
<dbReference type="PANTHER" id="PTHR36015:SF6">
    <property type="entry name" value="HOLLIDAY JUNCTION RESOLVASE MOC1, CHLOROPLASTIC-RELATED"/>
    <property type="match status" value="1"/>
</dbReference>
<comment type="caution">
    <text evidence="2">The sequence shown here is derived from an EMBL/GenBank/DDBJ whole genome shotgun (WGS) entry which is preliminary data.</text>
</comment>
<sequence length="308" mass="33946">MEALQMSQWKQLNQHYYMNSPSSKLKQSFFPFKLRAFFCTSSLSPLNLDQAQNVLTQPPILTPGKPKNTLSSNGVAGRAVKFSDAQLKENWLDSLTCPVPDISDPFNGSWTHAVSDWVLGIDPDIHGALALLKSVESGSSAQVFDSPHLQVLVGKRVRRRLDAKSIVQLLRSLDAPSGTTAYIEQSIPFPQDGKQGWWSGGFGYGLWIGILVASGFSVVPVPSMLWKKQFTLSGGRSTKDDSRRLASTLFPSLSPLLKRKKDHGRAESLLIAAYGQGLKKLNSSCMSEELEPNNVQISIQNKKQSLRT</sequence>
<proteinExistence type="predicted"/>
<evidence type="ECO:0000313" key="3">
    <source>
        <dbReference type="Proteomes" id="UP000811609"/>
    </source>
</evidence>
<reference evidence="2" key="1">
    <citation type="submission" date="2020-12" db="EMBL/GenBank/DDBJ databases">
        <title>WGS assembly of Carya illinoinensis cv. Pawnee.</title>
        <authorList>
            <person name="Platts A."/>
            <person name="Shu S."/>
            <person name="Wright S."/>
            <person name="Barry K."/>
            <person name="Edger P."/>
            <person name="Pires J.C."/>
            <person name="Schmutz J."/>
        </authorList>
    </citation>
    <scope>NUCLEOTIDE SEQUENCE</scope>
    <source>
        <tissue evidence="2">Leaf</tissue>
    </source>
</reference>
<dbReference type="Proteomes" id="UP000811609">
    <property type="component" value="Chromosome 13"/>
</dbReference>
<keyword evidence="1" id="KW-0812">Transmembrane</keyword>
<evidence type="ECO:0000256" key="1">
    <source>
        <dbReference type="SAM" id="Phobius"/>
    </source>
</evidence>
<name>A0A8T1NQM5_CARIL</name>
<dbReference type="AlphaFoldDB" id="A0A8T1NQM5"/>
<feature type="transmembrane region" description="Helical" evidence="1">
    <location>
        <begin position="197"/>
        <end position="219"/>
    </location>
</feature>